<evidence type="ECO:0000256" key="1">
    <source>
        <dbReference type="SAM" id="SignalP"/>
    </source>
</evidence>
<dbReference type="VEuPathDB" id="FungiDB:P170DRAFT_470267"/>
<organism evidence="2 3">
    <name type="scientific">Aspergillus steynii IBT 23096</name>
    <dbReference type="NCBI Taxonomy" id="1392250"/>
    <lineage>
        <taxon>Eukaryota</taxon>
        <taxon>Fungi</taxon>
        <taxon>Dikarya</taxon>
        <taxon>Ascomycota</taxon>
        <taxon>Pezizomycotina</taxon>
        <taxon>Eurotiomycetes</taxon>
        <taxon>Eurotiomycetidae</taxon>
        <taxon>Eurotiales</taxon>
        <taxon>Aspergillaceae</taxon>
        <taxon>Aspergillus</taxon>
        <taxon>Aspergillus subgen. Circumdati</taxon>
    </lineage>
</organism>
<feature type="signal peptide" evidence="1">
    <location>
        <begin position="1"/>
        <end position="18"/>
    </location>
</feature>
<sequence>MKLSIIFSASFLAALAVAAPAPARAGTANIPAKRQEGVCPPGTVWEYPDGDDEVGGCVVDHSAAKRQSSPCPAGQHYDFIEGVKRSLPFAS</sequence>
<comment type="caution">
    <text evidence="2">The sequence shown here is derived from an EMBL/GenBank/DDBJ whole genome shotgun (WGS) entry which is preliminary data.</text>
</comment>
<proteinExistence type="predicted"/>
<accession>A0A2I2GPM1</accession>
<dbReference type="RefSeq" id="XP_024710129.1">
    <property type="nucleotide sequence ID" value="XM_024852732.1"/>
</dbReference>
<dbReference type="Proteomes" id="UP000234275">
    <property type="component" value="Unassembled WGS sequence"/>
</dbReference>
<gene>
    <name evidence="2" type="ORF">P170DRAFT_470267</name>
</gene>
<reference evidence="2 3" key="1">
    <citation type="submission" date="2016-12" db="EMBL/GenBank/DDBJ databases">
        <title>The genomes of Aspergillus section Nigri reveals drivers in fungal speciation.</title>
        <authorList>
            <consortium name="DOE Joint Genome Institute"/>
            <person name="Vesth T.C."/>
            <person name="Nybo J."/>
            <person name="Theobald S."/>
            <person name="Brandl J."/>
            <person name="Frisvad J.C."/>
            <person name="Nielsen K.F."/>
            <person name="Lyhne E.K."/>
            <person name="Kogle M.E."/>
            <person name="Kuo A."/>
            <person name="Riley R."/>
            <person name="Clum A."/>
            <person name="Nolan M."/>
            <person name="Lipzen A."/>
            <person name="Salamov A."/>
            <person name="Henrissat B."/>
            <person name="Wiebenga A."/>
            <person name="De Vries R.P."/>
            <person name="Grigoriev I.V."/>
            <person name="Mortensen U.H."/>
            <person name="Andersen M.R."/>
            <person name="Baker S.E."/>
        </authorList>
    </citation>
    <scope>NUCLEOTIDE SEQUENCE [LARGE SCALE GENOMIC DNA]</scope>
    <source>
        <strain evidence="2 3">IBT 23096</strain>
    </source>
</reference>
<keyword evidence="3" id="KW-1185">Reference proteome</keyword>
<dbReference type="AlphaFoldDB" id="A0A2I2GPM1"/>
<protein>
    <submittedName>
        <fullName evidence="2">Uncharacterized protein</fullName>
    </submittedName>
</protein>
<keyword evidence="1" id="KW-0732">Signal</keyword>
<feature type="chain" id="PRO_5014150371" evidence="1">
    <location>
        <begin position="19"/>
        <end position="91"/>
    </location>
</feature>
<evidence type="ECO:0000313" key="2">
    <source>
        <dbReference type="EMBL" id="PLB54827.1"/>
    </source>
</evidence>
<dbReference type="GeneID" id="36560430"/>
<name>A0A2I2GPM1_9EURO</name>
<evidence type="ECO:0000313" key="3">
    <source>
        <dbReference type="Proteomes" id="UP000234275"/>
    </source>
</evidence>
<dbReference type="EMBL" id="MSFO01000001">
    <property type="protein sequence ID" value="PLB54827.1"/>
    <property type="molecule type" value="Genomic_DNA"/>
</dbReference>